<dbReference type="EMBL" id="JANFYM010000007">
    <property type="protein sequence ID" value="MCQ4793289.1"/>
    <property type="molecule type" value="Genomic_DNA"/>
</dbReference>
<evidence type="ECO:0000313" key="8">
    <source>
        <dbReference type="Proteomes" id="UP000285462"/>
    </source>
</evidence>
<dbReference type="RefSeq" id="WP_041080119.1">
    <property type="nucleotide sequence ID" value="NZ_CYYI01000005.1"/>
</dbReference>
<proteinExistence type="predicted"/>
<evidence type="ECO:0000313" key="6">
    <source>
        <dbReference type="Proteomes" id="UP000095647"/>
    </source>
</evidence>
<reference evidence="7 8" key="2">
    <citation type="submission" date="2018-08" db="EMBL/GenBank/DDBJ databases">
        <title>A genome reference for cultivated species of the human gut microbiota.</title>
        <authorList>
            <person name="Zou Y."/>
            <person name="Xue W."/>
            <person name="Luo G."/>
        </authorList>
    </citation>
    <scope>NUCLEOTIDE SEQUENCE [LARGE SCALE GENOMIC DNA]</scope>
    <source>
        <strain evidence="4 8">AF21-27</strain>
        <strain evidence="5 7">AF45-19</strain>
    </source>
</reference>
<dbReference type="EMBL" id="QRNG01000013">
    <property type="protein sequence ID" value="RHK24924.1"/>
    <property type="molecule type" value="Genomic_DNA"/>
</dbReference>
<reference evidence="2 6" key="1">
    <citation type="submission" date="2015-09" db="EMBL/GenBank/DDBJ databases">
        <authorList>
            <consortium name="Pathogen Informatics"/>
        </authorList>
    </citation>
    <scope>NUCLEOTIDE SEQUENCE [LARGE SCALE GENOMIC DNA]</scope>
    <source>
        <strain evidence="2 6">2789STDY5608824</strain>
    </source>
</reference>
<name>A0A174ADC1_BIFAD</name>
<organism evidence="2 6">
    <name type="scientific">Bifidobacterium adolescentis</name>
    <dbReference type="NCBI Taxonomy" id="1680"/>
    <lineage>
        <taxon>Bacteria</taxon>
        <taxon>Bacillati</taxon>
        <taxon>Actinomycetota</taxon>
        <taxon>Actinomycetes</taxon>
        <taxon>Bifidobacteriales</taxon>
        <taxon>Bifidobacteriaceae</taxon>
        <taxon>Bifidobacterium</taxon>
    </lineage>
</organism>
<sequence length="137" mass="14747">MAGKIRTLGPGIFKITDTENGRDFSADLTKAQLNPSNSSDDPTTYLDGSEETNTTTTWTFEGTVGDDFSEDGLAVWLFDHKGETLPAQFVPNNTGKIQWTFNVTIAPIAIGGDVKSKNTNDLSFAVTNVAHAPYTGK</sequence>
<gene>
    <name evidence="5" type="ORF">DW072_07570</name>
    <name evidence="4" type="ORF">DWX79_07515</name>
    <name evidence="2" type="ORF">ERS852382_01511</name>
    <name evidence="3" type="ORF">NE692_07450</name>
</gene>
<evidence type="ECO:0000313" key="4">
    <source>
        <dbReference type="EMBL" id="RGS64451.1"/>
    </source>
</evidence>
<accession>A0A174ADC1</accession>
<dbReference type="Proteomes" id="UP000095647">
    <property type="component" value="Unassembled WGS sequence"/>
</dbReference>
<dbReference type="Proteomes" id="UP000285462">
    <property type="component" value="Unassembled WGS sequence"/>
</dbReference>
<reference evidence="3" key="3">
    <citation type="submission" date="2022-06" db="EMBL/GenBank/DDBJ databases">
        <title>Isolation of gut microbiota from human fecal samples.</title>
        <authorList>
            <person name="Pamer E.G."/>
            <person name="Barat B."/>
            <person name="Waligurski E."/>
            <person name="Medina S."/>
            <person name="Paddock L."/>
            <person name="Mostad J."/>
        </authorList>
    </citation>
    <scope>NUCLEOTIDE SEQUENCE</scope>
    <source>
        <strain evidence="3">SL.1.01</strain>
    </source>
</reference>
<dbReference type="EMBL" id="QRVT01000004">
    <property type="protein sequence ID" value="RGS64451.1"/>
    <property type="molecule type" value="Genomic_DNA"/>
</dbReference>
<evidence type="ECO:0000256" key="1">
    <source>
        <dbReference type="SAM" id="MobiDB-lite"/>
    </source>
</evidence>
<feature type="compositionally biased region" description="Polar residues" evidence="1">
    <location>
        <begin position="31"/>
        <end position="42"/>
    </location>
</feature>
<dbReference type="AlphaFoldDB" id="A0A174ADC1"/>
<protein>
    <recommendedName>
        <fullName evidence="9">Phage tail protein</fullName>
    </recommendedName>
</protein>
<evidence type="ECO:0000313" key="2">
    <source>
        <dbReference type="EMBL" id="CUN85466.1"/>
    </source>
</evidence>
<dbReference type="EMBL" id="CYYI01000005">
    <property type="protein sequence ID" value="CUN85466.1"/>
    <property type="molecule type" value="Genomic_DNA"/>
</dbReference>
<feature type="region of interest" description="Disordered" evidence="1">
    <location>
        <begin position="31"/>
        <end position="53"/>
    </location>
</feature>
<evidence type="ECO:0000313" key="7">
    <source>
        <dbReference type="Proteomes" id="UP000285262"/>
    </source>
</evidence>
<dbReference type="Proteomes" id="UP000285262">
    <property type="component" value="Unassembled WGS sequence"/>
</dbReference>
<evidence type="ECO:0000313" key="3">
    <source>
        <dbReference type="EMBL" id="MCQ4793289.1"/>
    </source>
</evidence>
<evidence type="ECO:0008006" key="9">
    <source>
        <dbReference type="Google" id="ProtNLM"/>
    </source>
</evidence>
<dbReference type="Proteomes" id="UP001206013">
    <property type="component" value="Unassembled WGS sequence"/>
</dbReference>
<evidence type="ECO:0000313" key="5">
    <source>
        <dbReference type="EMBL" id="RHK24924.1"/>
    </source>
</evidence>